<comment type="similarity">
    <text evidence="2">Belongs to the major facilitator superfamily.</text>
</comment>
<keyword evidence="6 8" id="KW-1133">Transmembrane helix</keyword>
<dbReference type="AlphaFoldDB" id="M1E7N6"/>
<feature type="transmembrane region" description="Helical" evidence="8">
    <location>
        <begin position="207"/>
        <end position="232"/>
    </location>
</feature>
<proteinExistence type="inferred from homology"/>
<dbReference type="InterPro" id="IPR020846">
    <property type="entry name" value="MFS_dom"/>
</dbReference>
<dbReference type="GO" id="GO:0022857">
    <property type="term" value="F:transmembrane transporter activity"/>
    <property type="evidence" value="ECO:0007669"/>
    <property type="project" value="InterPro"/>
</dbReference>
<organism evidence="10 11">
    <name type="scientific">Thermodesulfobium narugense DSM 14796</name>
    <dbReference type="NCBI Taxonomy" id="747365"/>
    <lineage>
        <taxon>Bacteria</taxon>
        <taxon>Pseudomonadati</taxon>
        <taxon>Thermodesulfobiota</taxon>
        <taxon>Thermodesulfobiia</taxon>
        <taxon>Thermodesulfobiales</taxon>
        <taxon>Thermodesulfobiaceae</taxon>
        <taxon>Thermodesulfobium</taxon>
    </lineage>
</organism>
<feature type="transmembrane region" description="Helical" evidence="8">
    <location>
        <begin position="343"/>
        <end position="365"/>
    </location>
</feature>
<dbReference type="EMBL" id="CP002690">
    <property type="protein sequence ID" value="AEE14555.1"/>
    <property type="molecule type" value="Genomic_DNA"/>
</dbReference>
<evidence type="ECO:0000313" key="11">
    <source>
        <dbReference type="Proteomes" id="UP000011765"/>
    </source>
</evidence>
<evidence type="ECO:0000256" key="4">
    <source>
        <dbReference type="ARBA" id="ARBA00022475"/>
    </source>
</evidence>
<feature type="transmembrane region" description="Helical" evidence="8">
    <location>
        <begin position="138"/>
        <end position="160"/>
    </location>
</feature>
<feature type="domain" description="Major facilitator superfamily (MFS) profile" evidence="9">
    <location>
        <begin position="14"/>
        <end position="388"/>
    </location>
</feature>
<feature type="transmembrane region" description="Helical" evidence="8">
    <location>
        <begin position="303"/>
        <end position="331"/>
    </location>
</feature>
<dbReference type="OrthoDB" id="63984at2"/>
<feature type="transmembrane region" description="Helical" evidence="8">
    <location>
        <begin position="50"/>
        <end position="72"/>
    </location>
</feature>
<feature type="transmembrane region" description="Helical" evidence="8">
    <location>
        <begin position="371"/>
        <end position="390"/>
    </location>
</feature>
<feature type="transmembrane region" description="Helical" evidence="8">
    <location>
        <begin position="12"/>
        <end position="30"/>
    </location>
</feature>
<dbReference type="HOGENOM" id="CLU_001265_19_3_9"/>
<evidence type="ECO:0000256" key="3">
    <source>
        <dbReference type="ARBA" id="ARBA00022448"/>
    </source>
</evidence>
<feature type="transmembrane region" description="Helical" evidence="8">
    <location>
        <begin position="252"/>
        <end position="271"/>
    </location>
</feature>
<reference evidence="10 11" key="1">
    <citation type="submission" date="2011-04" db="EMBL/GenBank/DDBJ databases">
        <title>The complete genome of Thermodesulfobium narugense DSM 14796.</title>
        <authorList>
            <consortium name="US DOE Joint Genome Institute (JGI-PGF)"/>
            <person name="Lucas S."/>
            <person name="Han J."/>
            <person name="Lapidus A."/>
            <person name="Bruce D."/>
            <person name="Goodwin L."/>
            <person name="Pitluck S."/>
            <person name="Peters L."/>
            <person name="Kyrpides N."/>
            <person name="Mavromatis K."/>
            <person name="Pagani I."/>
            <person name="Ivanova N."/>
            <person name="Ovchinnikova G."/>
            <person name="Zhang X."/>
            <person name="Saunders L."/>
            <person name="Detter J.C."/>
            <person name="Tapia R."/>
            <person name="Han C."/>
            <person name="Land M."/>
            <person name="Hauser L."/>
            <person name="Markowitz V."/>
            <person name="Cheng J.-F."/>
            <person name="Hugenholtz P."/>
            <person name="Woyke T."/>
            <person name="Wu D."/>
            <person name="Spring S."/>
            <person name="Schroeder M."/>
            <person name="Brambilla E."/>
            <person name="Klenk H.-P."/>
            <person name="Eisen J.A."/>
        </authorList>
    </citation>
    <scope>NUCLEOTIDE SEQUENCE [LARGE SCALE GENOMIC DNA]</scope>
    <source>
        <strain evidence="10 11">DSM 14796</strain>
    </source>
</reference>
<keyword evidence="11" id="KW-1185">Reference proteome</keyword>
<evidence type="ECO:0000256" key="6">
    <source>
        <dbReference type="ARBA" id="ARBA00022989"/>
    </source>
</evidence>
<feature type="transmembrane region" description="Helical" evidence="8">
    <location>
        <begin position="278"/>
        <end position="297"/>
    </location>
</feature>
<evidence type="ECO:0000256" key="1">
    <source>
        <dbReference type="ARBA" id="ARBA00004651"/>
    </source>
</evidence>
<dbReference type="eggNOG" id="COG2814">
    <property type="taxonomic scope" value="Bacteria"/>
</dbReference>
<feature type="transmembrane region" description="Helical" evidence="8">
    <location>
        <begin position="79"/>
        <end position="99"/>
    </location>
</feature>
<dbReference type="InterPro" id="IPR011701">
    <property type="entry name" value="MFS"/>
</dbReference>
<dbReference type="GO" id="GO:0005886">
    <property type="term" value="C:plasma membrane"/>
    <property type="evidence" value="ECO:0007669"/>
    <property type="project" value="UniProtKB-SubCell"/>
</dbReference>
<feature type="transmembrane region" description="Helical" evidence="8">
    <location>
        <begin position="105"/>
        <end position="126"/>
    </location>
</feature>
<evidence type="ECO:0000259" key="9">
    <source>
        <dbReference type="PROSITE" id="PS50850"/>
    </source>
</evidence>
<dbReference type="Proteomes" id="UP000011765">
    <property type="component" value="Chromosome"/>
</dbReference>
<evidence type="ECO:0000256" key="7">
    <source>
        <dbReference type="ARBA" id="ARBA00023136"/>
    </source>
</evidence>
<dbReference type="Pfam" id="PF07690">
    <property type="entry name" value="MFS_1"/>
    <property type="match status" value="1"/>
</dbReference>
<sequence length="404" mass="45307">MNYIEIGSKEYKKVSLCILIGSIVNFALMYSPQPLISLYSELYHVSPETASLSISLTTITMSICLFFVSLFISSWNRKLIMSFSLILTSLLAIFTAFLSNFYLFLVLRFFEGIVVAGFPSIAMTYLNEEFSPKDIGKILGYYVSGTAIGGFLGRILTGIFTDLFSWQVAFLIQGSIFMLASVWFTFNLPDSKNFNKTNISFCRLKSVLIFTLFNSKLVNLYLTGFLLMGAYISILNYIGYPLSRDPYDLSQTAFGFLFVVNLVGVFSSAYFGNLSDQYSRRIIMCIALSIFLSGTLLTLEPLLFFKIIGVSLVAFGFFAGHAVASSWVGFLSSRRQKCQASSYYLFFYYLGASLLGWAGGFFLKLFGWNGIVFYVSILLIIAFFSSVRPLSNILSFNPVKVFSK</sequence>
<dbReference type="PANTHER" id="PTHR43271">
    <property type="entry name" value="BLL2771 PROTEIN"/>
    <property type="match status" value="1"/>
</dbReference>
<dbReference type="InterPro" id="IPR036259">
    <property type="entry name" value="MFS_trans_sf"/>
</dbReference>
<evidence type="ECO:0000256" key="8">
    <source>
        <dbReference type="SAM" id="Phobius"/>
    </source>
</evidence>
<dbReference type="STRING" id="747365.Thena_0926"/>
<dbReference type="RefSeq" id="WP_013756278.1">
    <property type="nucleotide sequence ID" value="NC_015499.1"/>
</dbReference>
<keyword evidence="5 8" id="KW-0812">Transmembrane</keyword>
<dbReference type="CDD" id="cd17324">
    <property type="entry name" value="MFS_NepI_like"/>
    <property type="match status" value="1"/>
</dbReference>
<gene>
    <name evidence="10" type="ORF">Thena_0926</name>
</gene>
<evidence type="ECO:0000256" key="5">
    <source>
        <dbReference type="ARBA" id="ARBA00022692"/>
    </source>
</evidence>
<comment type="subcellular location">
    <subcellularLocation>
        <location evidence="1">Cell membrane</location>
        <topology evidence="1">Multi-pass membrane protein</topology>
    </subcellularLocation>
</comment>
<feature type="transmembrane region" description="Helical" evidence="8">
    <location>
        <begin position="166"/>
        <end position="186"/>
    </location>
</feature>
<name>M1E7N6_9BACT</name>
<dbReference type="Gene3D" id="1.20.1250.20">
    <property type="entry name" value="MFS general substrate transporter like domains"/>
    <property type="match status" value="2"/>
</dbReference>
<dbReference type="KEGG" id="tnr:Thena_0926"/>
<accession>M1E7N6</accession>
<dbReference type="PROSITE" id="PS50850">
    <property type="entry name" value="MFS"/>
    <property type="match status" value="1"/>
</dbReference>
<dbReference type="SUPFAM" id="SSF103473">
    <property type="entry name" value="MFS general substrate transporter"/>
    <property type="match status" value="1"/>
</dbReference>
<dbReference type="PANTHER" id="PTHR43271:SF1">
    <property type="entry name" value="INNER MEMBRANE TRANSPORT PROTEIN YNFM"/>
    <property type="match status" value="1"/>
</dbReference>
<evidence type="ECO:0000313" key="10">
    <source>
        <dbReference type="EMBL" id="AEE14555.1"/>
    </source>
</evidence>
<keyword evidence="7 8" id="KW-0472">Membrane</keyword>
<evidence type="ECO:0000256" key="2">
    <source>
        <dbReference type="ARBA" id="ARBA00008335"/>
    </source>
</evidence>
<keyword evidence="3" id="KW-0813">Transport</keyword>
<protein>
    <submittedName>
        <fullName evidence="10">Major facilitator superfamily MFS_1</fullName>
    </submittedName>
</protein>
<keyword evidence="4" id="KW-1003">Cell membrane</keyword>